<protein>
    <submittedName>
        <fullName evidence="1">Uncharacterized protein</fullName>
    </submittedName>
</protein>
<organism evidence="1 2">
    <name type="scientific">Engystomops pustulosus</name>
    <name type="common">Tungara frog</name>
    <name type="synonym">Physalaemus pustulosus</name>
    <dbReference type="NCBI Taxonomy" id="76066"/>
    <lineage>
        <taxon>Eukaryota</taxon>
        <taxon>Metazoa</taxon>
        <taxon>Chordata</taxon>
        <taxon>Craniata</taxon>
        <taxon>Vertebrata</taxon>
        <taxon>Euteleostomi</taxon>
        <taxon>Amphibia</taxon>
        <taxon>Batrachia</taxon>
        <taxon>Anura</taxon>
        <taxon>Neobatrachia</taxon>
        <taxon>Hyloidea</taxon>
        <taxon>Leptodactylidae</taxon>
        <taxon>Leiuperinae</taxon>
        <taxon>Engystomops</taxon>
    </lineage>
</organism>
<sequence length="110" mass="12206">MACCSCRLARDSSCCCCRLALASSCRYLIKSSILAVSCNLPDAFSQAMHCCRMYQAFQVYVFLNCPQSEAPYVGIWPSRDRGSGVLGCSSRQGHQGIVQNRSRLRLLQQN</sequence>
<accession>A0AAV6YKJ7</accession>
<comment type="caution">
    <text evidence="1">The sequence shown here is derived from an EMBL/GenBank/DDBJ whole genome shotgun (WGS) entry which is preliminary data.</text>
</comment>
<name>A0AAV6YKJ7_ENGPU</name>
<dbReference type="Proteomes" id="UP000824782">
    <property type="component" value="Unassembled WGS sequence"/>
</dbReference>
<reference evidence="1" key="1">
    <citation type="thesis" date="2020" institute="ProQuest LLC" country="789 East Eisenhower Parkway, Ann Arbor, MI, USA">
        <title>Comparative Genomics and Chromosome Evolution.</title>
        <authorList>
            <person name="Mudd A.B."/>
        </authorList>
    </citation>
    <scope>NUCLEOTIDE SEQUENCE</scope>
    <source>
        <strain evidence="1">237g6f4</strain>
        <tissue evidence="1">Blood</tissue>
    </source>
</reference>
<evidence type="ECO:0000313" key="2">
    <source>
        <dbReference type="Proteomes" id="UP000824782"/>
    </source>
</evidence>
<gene>
    <name evidence="1" type="ORF">GDO81_029038</name>
</gene>
<proteinExistence type="predicted"/>
<keyword evidence="2" id="KW-1185">Reference proteome</keyword>
<dbReference type="AlphaFoldDB" id="A0AAV6YKJ7"/>
<evidence type="ECO:0000313" key="1">
    <source>
        <dbReference type="EMBL" id="KAG8535245.1"/>
    </source>
</evidence>
<dbReference type="EMBL" id="WNYA01073071">
    <property type="protein sequence ID" value="KAG8535245.1"/>
    <property type="molecule type" value="Genomic_DNA"/>
</dbReference>